<evidence type="ECO:0000256" key="3">
    <source>
        <dbReference type="ARBA" id="ARBA00023315"/>
    </source>
</evidence>
<feature type="domain" description="Phosphate acetyl/butaryl transferase" evidence="4">
    <location>
        <begin position="91"/>
        <end position="305"/>
    </location>
</feature>
<dbReference type="PANTHER" id="PTHR43356">
    <property type="entry name" value="PHOSPHATE ACETYLTRANSFERASE"/>
    <property type="match status" value="1"/>
</dbReference>
<dbReference type="PIRSF" id="PIRSF000428">
    <property type="entry name" value="P_Ac_trans"/>
    <property type="match status" value="1"/>
</dbReference>
<evidence type="ECO:0000313" key="6">
    <source>
        <dbReference type="Proteomes" id="UP000189796"/>
    </source>
</evidence>
<gene>
    <name evidence="5" type="ORF">SAMN05443248_6425</name>
</gene>
<evidence type="ECO:0000259" key="4">
    <source>
        <dbReference type="Pfam" id="PF01515"/>
    </source>
</evidence>
<protein>
    <submittedName>
        <fullName evidence="5">Phosphate acetyltransferase</fullName>
    </submittedName>
</protein>
<dbReference type="Gene3D" id="3.40.718.10">
    <property type="entry name" value="Isopropylmalate Dehydrogenase"/>
    <property type="match status" value="1"/>
</dbReference>
<comment type="similarity">
    <text evidence="1">Belongs to the phosphate acetyltransferase and butyryltransferase family.</text>
</comment>
<name>A0A1M5W976_9BRAD</name>
<dbReference type="NCBIfam" id="NF006045">
    <property type="entry name" value="PRK08190.1"/>
    <property type="match status" value="1"/>
</dbReference>
<evidence type="ECO:0000313" key="5">
    <source>
        <dbReference type="EMBL" id="SHH84015.1"/>
    </source>
</evidence>
<keyword evidence="2 5" id="KW-0808">Transferase</keyword>
<reference evidence="5 6" key="1">
    <citation type="submission" date="2016-11" db="EMBL/GenBank/DDBJ databases">
        <authorList>
            <person name="Jaros S."/>
            <person name="Januszkiewicz K."/>
            <person name="Wedrychowicz H."/>
        </authorList>
    </citation>
    <scope>NUCLEOTIDE SEQUENCE [LARGE SCALE GENOMIC DNA]</scope>
    <source>
        <strain evidence="5 6">GAS138</strain>
    </source>
</reference>
<dbReference type="InterPro" id="IPR050500">
    <property type="entry name" value="Phos_Acetyltrans/Butyryltrans"/>
</dbReference>
<dbReference type="EMBL" id="LT670817">
    <property type="protein sequence ID" value="SHH84015.1"/>
    <property type="molecule type" value="Genomic_DNA"/>
</dbReference>
<dbReference type="InterPro" id="IPR002505">
    <property type="entry name" value="PTA_PTB"/>
</dbReference>
<keyword evidence="3" id="KW-0012">Acyltransferase</keyword>
<dbReference type="PANTHER" id="PTHR43356:SF2">
    <property type="entry name" value="PHOSPHATE ACETYLTRANSFERASE"/>
    <property type="match status" value="1"/>
</dbReference>
<dbReference type="Proteomes" id="UP000189796">
    <property type="component" value="Chromosome I"/>
</dbReference>
<dbReference type="AlphaFoldDB" id="A0A1M5W976"/>
<organism evidence="5 6">
    <name type="scientific">Bradyrhizobium erythrophlei</name>
    <dbReference type="NCBI Taxonomy" id="1437360"/>
    <lineage>
        <taxon>Bacteria</taxon>
        <taxon>Pseudomonadati</taxon>
        <taxon>Pseudomonadota</taxon>
        <taxon>Alphaproteobacteria</taxon>
        <taxon>Hyphomicrobiales</taxon>
        <taxon>Nitrobacteraceae</taxon>
        <taxon>Bradyrhizobium</taxon>
    </lineage>
</organism>
<evidence type="ECO:0000256" key="1">
    <source>
        <dbReference type="ARBA" id="ARBA00005656"/>
    </source>
</evidence>
<sequence>MNHMMPTVEPTFPKLDALEAAARGKGRLAVAVAYPCSADSLGAALSAHEESVIEPVLVGPRRRIEACASALQVSLEGFRLVETEDDPIAASRMAVALAGSGEVSALMKGSQHTDELLGAVVSRDANMRTSRRMSHVFWFDLPAYHKPLMVTDAVVNISPSLKDKLDILANAIQFAHAIGQAAPKIAILSAVETVNSDHASGMDAAVLSKMADRGQINGAVIDGPLAFDNAISAASAATKGISSPVAGDPDILLVPNLDVGNVLYKSFIYVGRGECAGVVVGARVPIILTSRSDSRRARIASCALARLSLP</sequence>
<proteinExistence type="inferred from homology"/>
<evidence type="ECO:0000256" key="2">
    <source>
        <dbReference type="ARBA" id="ARBA00022679"/>
    </source>
</evidence>
<dbReference type="SUPFAM" id="SSF53659">
    <property type="entry name" value="Isocitrate/Isopropylmalate dehydrogenase-like"/>
    <property type="match status" value="1"/>
</dbReference>
<dbReference type="InterPro" id="IPR012147">
    <property type="entry name" value="P_Ac_Bu_trans"/>
</dbReference>
<dbReference type="GO" id="GO:0016746">
    <property type="term" value="F:acyltransferase activity"/>
    <property type="evidence" value="ECO:0007669"/>
    <property type="project" value="UniProtKB-KW"/>
</dbReference>
<dbReference type="Pfam" id="PF01515">
    <property type="entry name" value="PTA_PTB"/>
    <property type="match status" value="1"/>
</dbReference>
<accession>A0A1M5W976</accession>